<dbReference type="PANTHER" id="PTHR39191:SF1">
    <property type="entry name" value="DUF4922 DOMAIN-CONTAINING PROTEIN"/>
    <property type="match status" value="1"/>
</dbReference>
<keyword evidence="7 10" id="KW-0548">Nucleotidyltransferase</keyword>
<sequence length="542" mass="57871">MGVESAHTPIDGGALVAAATGIVDYAANHGLIGWADRVWGVNAVLEAVGATSPGPSDAWVLAEGPDSPAVTQGTAATAPDDLLATLAEAAVANGCTADTASGRDRIAMRVMGLLMPKPSEIEATFKGLLAQSGPKAATNWFYRTCCDAGYVRRTAIARNVCWNTQTDWGSLEITINLSKPEKDPREIAAAGKAPAGEKYPACQLCIENEGYPGRAATDPMGAHPARQNLRIIPISLGGERWGLQYSPYAYFNEHCIAMSASHRPMHVDRTSISCLFDFVDLLPHYFIGSNADLPVVGGSILSHDHFQGGAHVFPMMRAATAERFSLPGFPEVSGEVLHWPLSVLRLSSQSRDQLLDASDHVVAAWRAWSDESVGVVAHDPDGTPHNTVTPIVRRVDAQGNVGGATYEAYLALRCNVTSAEHPLGVFHPHEEWHHIKRENIGLIEVMGLAILPPRLVGELGRVEELLVAAATREEMAADPLASSHAAWAAQLAEENPGLTAANVHQVVRDGVGLVFSHVLEDAGVFKWDEAGRAAQMRFVASL</sequence>
<comment type="caution">
    <text evidence="13">The sequence shown here is derived from an EMBL/GenBank/DDBJ whole genome shotgun (WGS) entry which is preliminary data.</text>
</comment>
<comment type="pathway">
    <text evidence="3 10">Carbohydrate metabolism; galactose metabolism.</text>
</comment>
<dbReference type="NCBIfam" id="NF003629">
    <property type="entry name" value="PRK05270.1-2"/>
    <property type="match status" value="1"/>
</dbReference>
<dbReference type="PANTHER" id="PTHR39191">
    <property type="entry name" value="GALACTOSE-1-PHOSPHATE URIDYLYLTRANSFERASE"/>
    <property type="match status" value="1"/>
</dbReference>
<evidence type="ECO:0000256" key="5">
    <source>
        <dbReference type="ARBA" id="ARBA00022490"/>
    </source>
</evidence>
<comment type="similarity">
    <text evidence="4 10">Belongs to the galactose-1-phosphate uridylyltransferase type 2 family.</text>
</comment>
<evidence type="ECO:0000256" key="1">
    <source>
        <dbReference type="ARBA" id="ARBA00001107"/>
    </source>
</evidence>
<keyword evidence="8 10" id="KW-0299">Galactose metabolism</keyword>
<name>A0ABT1Z995_9ACTN</name>
<dbReference type="EC" id="2.7.7.12" evidence="10"/>
<dbReference type="HAMAP" id="MF_00571">
    <property type="entry name" value="GalP_UDP_trans"/>
    <property type="match status" value="1"/>
</dbReference>
<keyword evidence="5 10" id="KW-0963">Cytoplasm</keyword>
<evidence type="ECO:0000256" key="7">
    <source>
        <dbReference type="ARBA" id="ARBA00022695"/>
    </source>
</evidence>
<dbReference type="Proteomes" id="UP001204320">
    <property type="component" value="Unassembled WGS sequence"/>
</dbReference>
<evidence type="ECO:0000256" key="8">
    <source>
        <dbReference type="ARBA" id="ARBA00023144"/>
    </source>
</evidence>
<evidence type="ECO:0000256" key="10">
    <source>
        <dbReference type="HAMAP-Rule" id="MF_00571"/>
    </source>
</evidence>
<dbReference type="EMBL" id="JANSKA010000004">
    <property type="protein sequence ID" value="MCR9036790.1"/>
    <property type="molecule type" value="Genomic_DNA"/>
</dbReference>
<dbReference type="GO" id="GO:0016779">
    <property type="term" value="F:nucleotidyltransferase activity"/>
    <property type="evidence" value="ECO:0007669"/>
    <property type="project" value="UniProtKB-KW"/>
</dbReference>
<evidence type="ECO:0000256" key="2">
    <source>
        <dbReference type="ARBA" id="ARBA00004496"/>
    </source>
</evidence>
<dbReference type="PIRSF" id="PIRSF006005">
    <property type="entry name" value="GalT_BS"/>
    <property type="match status" value="1"/>
</dbReference>
<evidence type="ECO:0000313" key="13">
    <source>
        <dbReference type="EMBL" id="MCR9036790.1"/>
    </source>
</evidence>
<keyword evidence="14" id="KW-1185">Reference proteome</keyword>
<evidence type="ECO:0000256" key="9">
    <source>
        <dbReference type="ARBA" id="ARBA00023277"/>
    </source>
</evidence>
<evidence type="ECO:0000259" key="12">
    <source>
        <dbReference type="Pfam" id="PF02744"/>
    </source>
</evidence>
<evidence type="ECO:0000259" key="11">
    <source>
        <dbReference type="Pfam" id="PF01087"/>
    </source>
</evidence>
<dbReference type="Pfam" id="PF02744">
    <property type="entry name" value="GalP_UDP_tr_C"/>
    <property type="match status" value="1"/>
</dbReference>
<feature type="domain" description="Galactose-1-phosphate uridyl transferase N-terminal" evidence="11">
    <location>
        <begin position="89"/>
        <end position="264"/>
    </location>
</feature>
<comment type="subcellular location">
    <subcellularLocation>
        <location evidence="2 10">Cytoplasm</location>
    </subcellularLocation>
</comment>
<keyword evidence="6 10" id="KW-0808">Transferase</keyword>
<feature type="domain" description="Galactose-1-phosphate uridyl transferase C-terminal" evidence="12">
    <location>
        <begin position="281"/>
        <end position="462"/>
    </location>
</feature>
<dbReference type="Pfam" id="PF01087">
    <property type="entry name" value="GalP_UDP_transf"/>
    <property type="match status" value="1"/>
</dbReference>
<organism evidence="13 14">
    <name type="scientific">Tractidigestivibacter montrealensis</name>
    <dbReference type="NCBI Taxonomy" id="2972466"/>
    <lineage>
        <taxon>Bacteria</taxon>
        <taxon>Bacillati</taxon>
        <taxon>Actinomycetota</taxon>
        <taxon>Coriobacteriia</taxon>
        <taxon>Coriobacteriales</taxon>
        <taxon>Atopobiaceae</taxon>
        <taxon>Tractidigestivibacter</taxon>
    </lineage>
</organism>
<comment type="catalytic activity">
    <reaction evidence="1 10">
        <text>alpha-D-galactose 1-phosphate + UDP-alpha-D-glucose = alpha-D-glucose 1-phosphate + UDP-alpha-D-galactose</text>
        <dbReference type="Rhea" id="RHEA:13989"/>
        <dbReference type="ChEBI" id="CHEBI:58336"/>
        <dbReference type="ChEBI" id="CHEBI:58601"/>
        <dbReference type="ChEBI" id="CHEBI:58885"/>
        <dbReference type="ChEBI" id="CHEBI:66914"/>
        <dbReference type="EC" id="2.7.7.12"/>
    </reaction>
</comment>
<keyword evidence="9 10" id="KW-0119">Carbohydrate metabolism</keyword>
<accession>A0ABT1Z995</accession>
<evidence type="ECO:0000256" key="3">
    <source>
        <dbReference type="ARBA" id="ARBA00004947"/>
    </source>
</evidence>
<proteinExistence type="inferred from homology"/>
<evidence type="ECO:0000256" key="6">
    <source>
        <dbReference type="ARBA" id="ARBA00022679"/>
    </source>
</evidence>
<reference evidence="13 14" key="1">
    <citation type="submission" date="2022-08" db="EMBL/GenBank/DDBJ databases">
        <title>Tractidigestivibacter montrealensis type strain KD21.</title>
        <authorList>
            <person name="Diop K."/>
            <person name="Richard C."/>
            <person name="Routy B."/>
        </authorList>
    </citation>
    <scope>NUCLEOTIDE SEQUENCE [LARGE SCALE GENOMIC DNA]</scope>
    <source>
        <strain evidence="13 14">KD21</strain>
    </source>
</reference>
<evidence type="ECO:0000256" key="4">
    <source>
        <dbReference type="ARBA" id="ARBA00008706"/>
    </source>
</evidence>
<dbReference type="InterPro" id="IPR005850">
    <property type="entry name" value="GalP_Utransf_C"/>
</dbReference>
<protein>
    <recommendedName>
        <fullName evidence="10">Galactose-1-phosphate uridylyltransferase</fullName>
        <shortName evidence="10">Gal-1-P uridylyltransferase</shortName>
        <ecNumber evidence="10">2.7.7.12</ecNumber>
    </recommendedName>
    <alternativeName>
        <fullName evidence="10">UDP-glucose--hexose-1-phosphate uridylyltransferase</fullName>
    </alternativeName>
</protein>
<evidence type="ECO:0000313" key="14">
    <source>
        <dbReference type="Proteomes" id="UP001204320"/>
    </source>
</evidence>
<gene>
    <name evidence="10" type="primary">galT</name>
    <name evidence="13" type="ORF">NVS32_07510</name>
</gene>
<dbReference type="RefSeq" id="WP_258499263.1">
    <property type="nucleotide sequence ID" value="NZ_JANSKA010000004.1"/>
</dbReference>
<dbReference type="InterPro" id="IPR000766">
    <property type="entry name" value="GalP_uridyl_Trfase_II"/>
</dbReference>
<dbReference type="InterPro" id="IPR005849">
    <property type="entry name" value="GalP_Utransf_N"/>
</dbReference>